<dbReference type="SMART" id="SM00028">
    <property type="entry name" value="TPR"/>
    <property type="match status" value="2"/>
</dbReference>
<reference evidence="2 3" key="1">
    <citation type="submission" date="2017-05" db="EMBL/GenBank/DDBJ databases">
        <authorList>
            <person name="Song R."/>
            <person name="Chenine A.L."/>
            <person name="Ruprecht R.M."/>
        </authorList>
    </citation>
    <scope>NUCLEOTIDE SEQUENCE [LARGE SCALE GENOMIC DNA]</scope>
    <source>
        <strain evidence="2 3">CECT 7927</strain>
    </source>
</reference>
<dbReference type="RefSeq" id="WP_143693165.1">
    <property type="nucleotide sequence ID" value="NZ_AP024883.1"/>
</dbReference>
<evidence type="ECO:0000313" key="4">
    <source>
        <dbReference type="Proteomes" id="UP001283366"/>
    </source>
</evidence>
<accession>A0A1Y6ISH1</accession>
<reference evidence="1 4" key="2">
    <citation type="submission" date="2023-11" db="EMBL/GenBank/DDBJ databases">
        <title>Plant-associative lifestyle of Vibrio porteresiae and its evolutionary dynamics.</title>
        <authorList>
            <person name="Rameshkumar N."/>
            <person name="Kirti K."/>
        </authorList>
    </citation>
    <scope>NUCLEOTIDE SEQUENCE [LARGE SCALE GENOMIC DNA]</scope>
    <source>
        <strain evidence="1 4">MSSRF38</strain>
    </source>
</reference>
<sequence>MKKLLLMILFPSVAFCGELHFDLDSKNQENIIYSSSDNRFYLYPELGKDNFYYQDIDSSDGGVNYSPNKIFALIQRAEIGTLWNENGEPEKKSKYYCDLVRVEDGCIIDYFDGDMCYGKWDDKDNIIDGAGHIVKVDVNKSRLLPPKDMSNDDYFEVDFKYSIRPYVQCYPLDKNNLEHYETIAGLLKKIKYRDGEANYLYRKIKSYNLLSPTDILKKIKDNSKNIDVKTLKDTLSVHPLSKYNVTHYNNIAYYLERKNQYEESVFLLNKIIEKYPSRIVAYINIGDALWEMKNVDKAKDAYRTYIKLMQENGKENKIPKQVLERVSR</sequence>
<gene>
    <name evidence="1" type="ORF">SBX37_00410</name>
    <name evidence="2" type="ORF">VIM7927_01873</name>
</gene>
<dbReference type="AlphaFoldDB" id="A0A1Y6ISH1"/>
<dbReference type="EMBL" id="JAWRCO010000001">
    <property type="protein sequence ID" value="MDW6001370.1"/>
    <property type="molecule type" value="Genomic_DNA"/>
</dbReference>
<evidence type="ECO:0000313" key="2">
    <source>
        <dbReference type="EMBL" id="SMS00607.1"/>
    </source>
</evidence>
<dbReference type="SUPFAM" id="SSF48452">
    <property type="entry name" value="TPR-like"/>
    <property type="match status" value="1"/>
</dbReference>
<dbReference type="Proteomes" id="UP000196125">
    <property type="component" value="Unassembled WGS sequence"/>
</dbReference>
<dbReference type="InterPro" id="IPR011990">
    <property type="entry name" value="TPR-like_helical_dom_sf"/>
</dbReference>
<dbReference type="InterPro" id="IPR019734">
    <property type="entry name" value="TPR_rpt"/>
</dbReference>
<proteinExistence type="predicted"/>
<keyword evidence="4" id="KW-1185">Reference proteome</keyword>
<evidence type="ECO:0000313" key="3">
    <source>
        <dbReference type="Proteomes" id="UP000196125"/>
    </source>
</evidence>
<name>A0A1Y6ISH1_9VIBR</name>
<dbReference type="Proteomes" id="UP001283366">
    <property type="component" value="Unassembled WGS sequence"/>
</dbReference>
<dbReference type="OrthoDB" id="8970999at2"/>
<evidence type="ECO:0000313" key="1">
    <source>
        <dbReference type="EMBL" id="MDW6001370.1"/>
    </source>
</evidence>
<dbReference type="Pfam" id="PF13174">
    <property type="entry name" value="TPR_6"/>
    <property type="match status" value="1"/>
</dbReference>
<protein>
    <submittedName>
        <fullName evidence="2">Tetratricopeptide repeat protein</fullName>
    </submittedName>
</protein>
<dbReference type="Pfam" id="PF13181">
    <property type="entry name" value="TPR_8"/>
    <property type="match status" value="1"/>
</dbReference>
<organism evidence="2 3">
    <name type="scientific">Vibrio mangrovi</name>
    <dbReference type="NCBI Taxonomy" id="474394"/>
    <lineage>
        <taxon>Bacteria</taxon>
        <taxon>Pseudomonadati</taxon>
        <taxon>Pseudomonadota</taxon>
        <taxon>Gammaproteobacteria</taxon>
        <taxon>Vibrionales</taxon>
        <taxon>Vibrionaceae</taxon>
        <taxon>Vibrio</taxon>
    </lineage>
</organism>
<dbReference type="EMBL" id="FXXI01000002">
    <property type="protein sequence ID" value="SMS00607.1"/>
    <property type="molecule type" value="Genomic_DNA"/>
</dbReference>
<dbReference type="Gene3D" id="1.25.40.10">
    <property type="entry name" value="Tetratricopeptide repeat domain"/>
    <property type="match status" value="1"/>
</dbReference>